<organism evidence="8 9">
    <name type="scientific">Phormidium pseudopriestleyi FRX01</name>
    <dbReference type="NCBI Taxonomy" id="1759528"/>
    <lineage>
        <taxon>Bacteria</taxon>
        <taxon>Bacillati</taxon>
        <taxon>Cyanobacteriota</taxon>
        <taxon>Cyanophyceae</taxon>
        <taxon>Oscillatoriophycideae</taxon>
        <taxon>Oscillatoriales</taxon>
        <taxon>Oscillatoriaceae</taxon>
        <taxon>Phormidium</taxon>
    </lineage>
</organism>
<reference evidence="8 9" key="1">
    <citation type="submission" date="2021-03" db="EMBL/GenBank/DDBJ databases">
        <title>Metabolic Capacity of the Antarctic Cyanobacterium Phormidium pseudopriestleyi that Sustains Oxygenic Photosynthesis in the Presence of Hydrogen Sulfide.</title>
        <authorList>
            <person name="Lumian J.E."/>
            <person name="Jungblut A.D."/>
            <person name="Dillon M.L."/>
            <person name="Hawes I."/>
            <person name="Doran P.T."/>
            <person name="Mackey T.J."/>
            <person name="Dick G.J."/>
            <person name="Grettenberger C.L."/>
            <person name="Sumner D.Y."/>
        </authorList>
    </citation>
    <scope>NUCLEOTIDE SEQUENCE [LARGE SCALE GENOMIC DNA]</scope>
    <source>
        <strain evidence="8 9">FRX01</strain>
    </source>
</reference>
<evidence type="ECO:0000256" key="6">
    <source>
        <dbReference type="ARBA" id="ARBA00023276"/>
    </source>
</evidence>
<dbReference type="NCBIfam" id="NF002708">
    <property type="entry name" value="PRK02515.1"/>
    <property type="match status" value="1"/>
</dbReference>
<comment type="function">
    <text evidence="7">One of the extrinsic, lumenal subunits of photosystem II (PSII). PSII is a light-driven water plastoquinone oxidoreductase, using light energy to abstract electrons from H(2)O, generating a proton gradient subsequently used for ATP formation. The extrinsic proteins stabilize the structure of photosystem II oxygen-evolving complex (OEC), the ion environment of oxygen evolution and protect the OEC against heat-induced inactivation.</text>
</comment>
<proteinExistence type="inferred from homology"/>
<gene>
    <name evidence="7 8" type="primary">psbU</name>
    <name evidence="8" type="ORF">J0895_24145</name>
</gene>
<dbReference type="Gene3D" id="1.10.150.320">
    <property type="entry name" value="Photosystem II 12 kDa extrinsic protein"/>
    <property type="match status" value="1"/>
</dbReference>
<keyword evidence="6 7" id="KW-0604">Photosystem II</keyword>
<comment type="similarity">
    <text evidence="2 7">Belongs to the PsbU family.</text>
</comment>
<comment type="subunit">
    <text evidence="7">PSII is composed of 1 copy each of membrane proteins PsbA, PsbB, PsbC, PsbD, PsbE, PsbF, PsbH, PsbI, PsbJ, PsbK, PsbL, PsbM, PsbT, PsbX, PsbY, PsbZ, Psb30/Ycf12, peripheral proteins PsbO, CyanoQ (PsbQ), PsbU, PsbV and a large number of cofactors. It forms dimeric complexes.</text>
</comment>
<evidence type="ECO:0000256" key="7">
    <source>
        <dbReference type="HAMAP-Rule" id="MF_00589"/>
    </source>
</evidence>
<dbReference type="RefSeq" id="WP_207090534.1">
    <property type="nucleotide sequence ID" value="NZ_JAFLQW010000640.1"/>
</dbReference>
<dbReference type="SUPFAM" id="SSF81585">
    <property type="entry name" value="PsbU/PolX domain-like"/>
    <property type="match status" value="1"/>
</dbReference>
<name>A0ABS3FYA6_9CYAN</name>
<evidence type="ECO:0000256" key="4">
    <source>
        <dbReference type="ARBA" id="ARBA00023078"/>
    </source>
</evidence>
<accession>A0ABS3FYA6</accession>
<evidence type="ECO:0000313" key="8">
    <source>
        <dbReference type="EMBL" id="MBO0352117.1"/>
    </source>
</evidence>
<dbReference type="EMBL" id="JAFLQW010000640">
    <property type="protein sequence ID" value="MBO0352117.1"/>
    <property type="molecule type" value="Genomic_DNA"/>
</dbReference>
<keyword evidence="5 7" id="KW-0472">Membrane</keyword>
<dbReference type="Proteomes" id="UP000664844">
    <property type="component" value="Unassembled WGS sequence"/>
</dbReference>
<keyword evidence="4 7" id="KW-0793">Thylakoid</keyword>
<comment type="caution">
    <text evidence="8">The sequence shown here is derived from an EMBL/GenBank/DDBJ whole genome shotgun (WGS) entry which is preliminary data.</text>
</comment>
<dbReference type="PROSITE" id="PS51257">
    <property type="entry name" value="PROKAR_LIPOPROTEIN"/>
    <property type="match status" value="1"/>
</dbReference>
<dbReference type="Pfam" id="PF06514">
    <property type="entry name" value="PsbU"/>
    <property type="match status" value="1"/>
</dbReference>
<keyword evidence="7" id="KW-0602">Photosynthesis</keyword>
<comment type="subcellular location">
    <subcellularLocation>
        <location evidence="7">Cellular thylakoid membrane</location>
        <topology evidence="7">Peripheral membrane protein</topology>
        <orientation evidence="7">Lumenal side</orientation>
    </subcellularLocation>
    <subcellularLocation>
        <location evidence="1">Membrane</location>
        <topology evidence="1">Peripheral membrane protein</topology>
    </subcellularLocation>
</comment>
<evidence type="ECO:0000256" key="5">
    <source>
        <dbReference type="ARBA" id="ARBA00023136"/>
    </source>
</evidence>
<dbReference type="HAMAP" id="MF_00589">
    <property type="entry name" value="PSII_PsbU"/>
    <property type="match status" value="1"/>
</dbReference>
<evidence type="ECO:0000256" key="1">
    <source>
        <dbReference type="ARBA" id="ARBA00004170"/>
    </source>
</evidence>
<keyword evidence="7" id="KW-0813">Transport</keyword>
<protein>
    <recommendedName>
        <fullName evidence="7">Photosystem II extrinsic protein U</fullName>
        <shortName evidence="7">PSII-U</shortName>
        <shortName evidence="7">PsbU</shortName>
    </recommendedName>
    <alternativeName>
        <fullName evidence="7">Photosystem II 12 kDa extrinsic protein</fullName>
        <shortName evidence="7">PS II complex 12 kDa extrinsic protein</shortName>
    </alternativeName>
</protein>
<evidence type="ECO:0000313" key="9">
    <source>
        <dbReference type="Proteomes" id="UP000664844"/>
    </source>
</evidence>
<sequence>MQRLVRLVAIFGLVVGCLGWLGFPQNAVAAGWRGISLQSTILVSQPQYRNPVDDKLATEFGEKIDLNNTNVRAFRQYRGLYPTLAGLIVQNAPYEKVEDVLNITSLSDRQKELLQANLDNFTVTDPEISLIGGDDRINNGYY</sequence>
<evidence type="ECO:0000256" key="3">
    <source>
        <dbReference type="ARBA" id="ARBA00022982"/>
    </source>
</evidence>
<keyword evidence="3 7" id="KW-0249">Electron transport</keyword>
<dbReference type="InterPro" id="IPR010527">
    <property type="entry name" value="PSII_PsbU"/>
</dbReference>
<evidence type="ECO:0000256" key="2">
    <source>
        <dbReference type="ARBA" id="ARBA00010827"/>
    </source>
</evidence>
<keyword evidence="9" id="KW-1185">Reference proteome</keyword>